<dbReference type="Proteomes" id="UP000245884">
    <property type="component" value="Unassembled WGS sequence"/>
</dbReference>
<protein>
    <recommendedName>
        <fullName evidence="4">Concanavalin A-like lectin/glucanase</fullName>
    </recommendedName>
</protein>
<evidence type="ECO:0000313" key="2">
    <source>
        <dbReference type="EMBL" id="PWN24870.1"/>
    </source>
</evidence>
<evidence type="ECO:0000313" key="3">
    <source>
        <dbReference type="Proteomes" id="UP000245884"/>
    </source>
</evidence>
<gene>
    <name evidence="2" type="ORF">BDZ90DRAFT_228582</name>
</gene>
<keyword evidence="3" id="KW-1185">Reference proteome</keyword>
<sequence>MGDIALYFMLACAWLLVAVASADHDASLKPADHLSRQSPAAFKPPARCGTTHVYCLSAEAAHGASPTFNQKFRGTLRLYCHPSENNDIEIWFGWTKGWSNISTRSYNIQGTTSDVGVLNPGPEGGVVGSSMPISFIQSQYFCHLARPQEGGYWVHNEGGITWVEDSEKEPWRTYAFNRKFRGKLTLECHPDEGNDIDVWLGWTNGWSNMSTTSSNIQGSTSDSGLLVPSPNGASVGSSTPWVDFQVWCI</sequence>
<dbReference type="GeneID" id="37026641"/>
<keyword evidence="1" id="KW-0732">Signal</keyword>
<dbReference type="RefSeq" id="XP_025359482.1">
    <property type="nucleotide sequence ID" value="XM_025504818.1"/>
</dbReference>
<organism evidence="2 3">
    <name type="scientific">Jaminaea rosea</name>
    <dbReference type="NCBI Taxonomy" id="1569628"/>
    <lineage>
        <taxon>Eukaryota</taxon>
        <taxon>Fungi</taxon>
        <taxon>Dikarya</taxon>
        <taxon>Basidiomycota</taxon>
        <taxon>Ustilaginomycotina</taxon>
        <taxon>Exobasidiomycetes</taxon>
        <taxon>Microstromatales</taxon>
        <taxon>Microstromatales incertae sedis</taxon>
        <taxon>Jaminaea</taxon>
    </lineage>
</organism>
<dbReference type="AlphaFoldDB" id="A0A316UI20"/>
<proteinExistence type="predicted"/>
<reference evidence="2 3" key="1">
    <citation type="journal article" date="2018" name="Mol. Biol. Evol.">
        <title>Broad Genomic Sampling Reveals a Smut Pathogenic Ancestry of the Fungal Clade Ustilaginomycotina.</title>
        <authorList>
            <person name="Kijpornyongpan T."/>
            <person name="Mondo S.J."/>
            <person name="Barry K."/>
            <person name="Sandor L."/>
            <person name="Lee J."/>
            <person name="Lipzen A."/>
            <person name="Pangilinan J."/>
            <person name="LaButti K."/>
            <person name="Hainaut M."/>
            <person name="Henrissat B."/>
            <person name="Grigoriev I.V."/>
            <person name="Spatafora J.W."/>
            <person name="Aime M.C."/>
        </authorList>
    </citation>
    <scope>NUCLEOTIDE SEQUENCE [LARGE SCALE GENOMIC DNA]</scope>
    <source>
        <strain evidence="2 3">MCA 5214</strain>
    </source>
</reference>
<evidence type="ECO:0000256" key="1">
    <source>
        <dbReference type="SAM" id="SignalP"/>
    </source>
</evidence>
<feature type="chain" id="PRO_5016400008" description="Concanavalin A-like lectin/glucanase" evidence="1">
    <location>
        <begin position="22"/>
        <end position="249"/>
    </location>
</feature>
<accession>A0A316UI20</accession>
<name>A0A316UI20_9BASI</name>
<dbReference type="EMBL" id="KZ819678">
    <property type="protein sequence ID" value="PWN24870.1"/>
    <property type="molecule type" value="Genomic_DNA"/>
</dbReference>
<feature type="signal peptide" evidence="1">
    <location>
        <begin position="1"/>
        <end position="21"/>
    </location>
</feature>
<evidence type="ECO:0008006" key="4">
    <source>
        <dbReference type="Google" id="ProtNLM"/>
    </source>
</evidence>